<keyword evidence="1" id="KW-0812">Transmembrane</keyword>
<keyword evidence="1" id="KW-1133">Transmembrane helix</keyword>
<protein>
    <recommendedName>
        <fullName evidence="2">GP-PDE domain-containing protein</fullName>
    </recommendedName>
</protein>
<evidence type="ECO:0000313" key="3">
    <source>
        <dbReference type="EMBL" id="MCQ4925150.1"/>
    </source>
</evidence>
<name>A0ABT1SFA5_9FIRM</name>
<dbReference type="Pfam" id="PF03009">
    <property type="entry name" value="GDPD"/>
    <property type="match status" value="1"/>
</dbReference>
<evidence type="ECO:0000313" key="4">
    <source>
        <dbReference type="Proteomes" id="UP001524478"/>
    </source>
</evidence>
<evidence type="ECO:0000259" key="2">
    <source>
        <dbReference type="PROSITE" id="PS51704"/>
    </source>
</evidence>
<dbReference type="RefSeq" id="WP_256312716.1">
    <property type="nucleotide sequence ID" value="NZ_JANGAC010000018.1"/>
</dbReference>
<feature type="domain" description="GP-PDE" evidence="2">
    <location>
        <begin position="35"/>
        <end position="276"/>
    </location>
</feature>
<dbReference type="PROSITE" id="PS51704">
    <property type="entry name" value="GP_PDE"/>
    <property type="match status" value="1"/>
</dbReference>
<evidence type="ECO:0000256" key="1">
    <source>
        <dbReference type="SAM" id="Phobius"/>
    </source>
</evidence>
<gene>
    <name evidence="3" type="ORF">NE686_18755</name>
</gene>
<organism evidence="3 4">
    <name type="scientific">Tissierella carlieri</name>
    <dbReference type="NCBI Taxonomy" id="689904"/>
    <lineage>
        <taxon>Bacteria</taxon>
        <taxon>Bacillati</taxon>
        <taxon>Bacillota</taxon>
        <taxon>Tissierellia</taxon>
        <taxon>Tissierellales</taxon>
        <taxon>Tissierellaceae</taxon>
        <taxon>Tissierella</taxon>
    </lineage>
</organism>
<dbReference type="InterPro" id="IPR030395">
    <property type="entry name" value="GP_PDE_dom"/>
</dbReference>
<keyword evidence="4" id="KW-1185">Reference proteome</keyword>
<comment type="caution">
    <text evidence="3">The sequence shown here is derived from an EMBL/GenBank/DDBJ whole genome shotgun (WGS) entry which is preliminary data.</text>
</comment>
<dbReference type="SUPFAM" id="SSF51695">
    <property type="entry name" value="PLC-like phosphodiesterases"/>
    <property type="match status" value="1"/>
</dbReference>
<accession>A0ABT1SFA5</accession>
<feature type="transmembrane region" description="Helical" evidence="1">
    <location>
        <begin position="6"/>
        <end position="25"/>
    </location>
</feature>
<dbReference type="PANTHER" id="PTHR46211">
    <property type="entry name" value="GLYCEROPHOSPHORYL DIESTER PHOSPHODIESTERASE"/>
    <property type="match status" value="1"/>
</dbReference>
<reference evidence="3 4" key="1">
    <citation type="submission" date="2022-06" db="EMBL/GenBank/DDBJ databases">
        <title>Isolation of gut microbiota from human fecal samples.</title>
        <authorList>
            <person name="Pamer E.G."/>
            <person name="Barat B."/>
            <person name="Waligurski E."/>
            <person name="Medina S."/>
            <person name="Paddock L."/>
            <person name="Mostad J."/>
        </authorList>
    </citation>
    <scope>NUCLEOTIDE SEQUENCE [LARGE SCALE GENOMIC DNA]</scope>
    <source>
        <strain evidence="3 4">DFI.7.95</strain>
    </source>
</reference>
<dbReference type="Gene3D" id="3.20.20.190">
    <property type="entry name" value="Phosphatidylinositol (PI) phosphodiesterase"/>
    <property type="match status" value="1"/>
</dbReference>
<dbReference type="EMBL" id="JANGAC010000018">
    <property type="protein sequence ID" value="MCQ4925150.1"/>
    <property type="molecule type" value="Genomic_DNA"/>
</dbReference>
<proteinExistence type="predicted"/>
<sequence>MFFYILGIILMVIILYLLAIMPETLNRPDLNLFYKRYYAHRGFHKEKFIAPENSMAAFQFAINHGFGIEFDIQLSKDRVPVVFHDFNLKRVCGIDKNVNELTFQELRALTLFDSKEKIPHLKEVIDLVNGQVPLIVEIKSRFNYLSICSIVASYLDNYSGAYCVESFNPLAVLWYKKNRPQVIRGQLSTNYLKSEIKQSKIFSFLLQNLMFNFITRPHFISYNYKYHDNLSFILCKRLYKVTTIAYTIPSKIELDNYLKYFDLFIFENFLPDNPLN</sequence>
<dbReference type="PANTHER" id="PTHR46211:SF1">
    <property type="entry name" value="GLYCEROPHOSPHODIESTER PHOSPHODIESTERASE, CYTOPLASMIC"/>
    <property type="match status" value="1"/>
</dbReference>
<dbReference type="Proteomes" id="UP001524478">
    <property type="component" value="Unassembled WGS sequence"/>
</dbReference>
<dbReference type="InterPro" id="IPR017946">
    <property type="entry name" value="PLC-like_Pdiesterase_TIM-brl"/>
</dbReference>
<keyword evidence="1" id="KW-0472">Membrane</keyword>